<evidence type="ECO:0000313" key="2">
    <source>
        <dbReference type="EMBL" id="GGJ48440.1"/>
    </source>
</evidence>
<evidence type="ECO:0000259" key="1">
    <source>
        <dbReference type="Pfam" id="PF05709"/>
    </source>
</evidence>
<evidence type="ECO:0000313" key="3">
    <source>
        <dbReference type="Proteomes" id="UP000634435"/>
    </source>
</evidence>
<dbReference type="EMBL" id="BMPN01000001">
    <property type="protein sequence ID" value="GGJ48440.1"/>
    <property type="molecule type" value="Genomic_DNA"/>
</dbReference>
<sequence>MFIVYDENMNLKPFPNGMLPLDIYIPSMQRERNTSSMDGSDGIIDKGYVFTTRPPSVDVGLISQDTKDFRLLRDVAFNFFNNHDYLYVSETHQKGKRYKVTITESFIPERLTQEMAIASFSLEMYELPFAESIGTTQDIQLNGIDTDSELWGFGMGLIADDESLIYTHETNEFRIYNAGNRPIHPFQQELKIKVTNAIGSLNYLQLRNKTNNTLFKINEAVTDSQVIIFDGPNVTSNGLQFLRTTNKQFIELEPGWNDFELTGASRARTEFDFRFYYA</sequence>
<gene>
    <name evidence="2" type="ORF">GCM10007111_08170</name>
</gene>
<organism evidence="2 3">
    <name type="scientific">Virgibacillus kapii</name>
    <dbReference type="NCBI Taxonomy" id="1638645"/>
    <lineage>
        <taxon>Bacteria</taxon>
        <taxon>Bacillati</taxon>
        <taxon>Bacillota</taxon>
        <taxon>Bacilli</taxon>
        <taxon>Bacillales</taxon>
        <taxon>Bacillaceae</taxon>
        <taxon>Virgibacillus</taxon>
    </lineage>
</organism>
<dbReference type="InterPro" id="IPR008841">
    <property type="entry name" value="Siphovirus-type_tail_N"/>
</dbReference>
<keyword evidence="3" id="KW-1185">Reference proteome</keyword>
<comment type="caution">
    <text evidence="2">The sequence shown here is derived from an EMBL/GenBank/DDBJ whole genome shotgun (WGS) entry which is preliminary data.</text>
</comment>
<protein>
    <recommendedName>
        <fullName evidence="1">Siphovirus-type tail component RIFT-related domain-containing protein</fullName>
    </recommendedName>
</protein>
<dbReference type="RefSeq" id="WP_188942108.1">
    <property type="nucleotide sequence ID" value="NZ_BMPN01000001.1"/>
</dbReference>
<accession>A0ABQ2D738</accession>
<proteinExistence type="predicted"/>
<reference evidence="3" key="1">
    <citation type="journal article" date="2019" name="Int. J. Syst. Evol. Microbiol.">
        <title>The Global Catalogue of Microorganisms (GCM) 10K type strain sequencing project: providing services to taxonomists for standard genome sequencing and annotation.</title>
        <authorList>
            <consortium name="The Broad Institute Genomics Platform"/>
            <consortium name="The Broad Institute Genome Sequencing Center for Infectious Disease"/>
            <person name="Wu L."/>
            <person name="Ma J."/>
        </authorList>
    </citation>
    <scope>NUCLEOTIDE SEQUENCE [LARGE SCALE GENOMIC DNA]</scope>
    <source>
        <strain evidence="3">JCM 30071</strain>
    </source>
</reference>
<dbReference type="Pfam" id="PF05709">
    <property type="entry name" value="Sipho_tail"/>
    <property type="match status" value="1"/>
</dbReference>
<dbReference type="Proteomes" id="UP000634435">
    <property type="component" value="Unassembled WGS sequence"/>
</dbReference>
<name>A0ABQ2D738_9BACI</name>
<feature type="domain" description="Siphovirus-type tail component RIFT-related" evidence="1">
    <location>
        <begin position="29"/>
        <end position="124"/>
    </location>
</feature>